<dbReference type="NCBIfam" id="NF002270">
    <property type="entry name" value="PRK01202.1"/>
    <property type="match status" value="1"/>
</dbReference>
<evidence type="ECO:0000313" key="7">
    <source>
        <dbReference type="EMBL" id="EFG26204.1"/>
    </source>
</evidence>
<keyword evidence="2 3" id="KW-0450">Lipoyl</keyword>
<feature type="region of interest" description="Disordered" evidence="5">
    <location>
        <begin position="1"/>
        <end position="43"/>
    </location>
</feature>
<proteinExistence type="inferred from homology"/>
<evidence type="ECO:0000259" key="6">
    <source>
        <dbReference type="PROSITE" id="PS50968"/>
    </source>
</evidence>
<dbReference type="InterPro" id="IPR011053">
    <property type="entry name" value="Single_hybrid_motif"/>
</dbReference>
<evidence type="ECO:0000256" key="4">
    <source>
        <dbReference type="PIRSR" id="PIRSR617453-50"/>
    </source>
</evidence>
<dbReference type="PANTHER" id="PTHR11715">
    <property type="entry name" value="GLYCINE CLEAVAGE SYSTEM H PROTEIN"/>
    <property type="match status" value="1"/>
</dbReference>
<evidence type="ECO:0000256" key="1">
    <source>
        <dbReference type="ARBA" id="ARBA00009249"/>
    </source>
</evidence>
<feature type="domain" description="Lipoyl-binding" evidence="6">
    <location>
        <begin position="60"/>
        <end position="142"/>
    </location>
</feature>
<evidence type="ECO:0000256" key="5">
    <source>
        <dbReference type="SAM" id="MobiDB-lite"/>
    </source>
</evidence>
<dbReference type="GO" id="GO:0005829">
    <property type="term" value="C:cytosol"/>
    <property type="evidence" value="ECO:0007669"/>
    <property type="project" value="TreeGrafter"/>
</dbReference>
<dbReference type="Pfam" id="PF01597">
    <property type="entry name" value="GCV_H"/>
    <property type="match status" value="1"/>
</dbReference>
<dbReference type="Proteomes" id="UP000005777">
    <property type="component" value="Unassembled WGS sequence"/>
</dbReference>
<dbReference type="GO" id="GO:0019464">
    <property type="term" value="P:glycine decarboxylation via glycine cleavage system"/>
    <property type="evidence" value="ECO:0007669"/>
    <property type="project" value="UniProtKB-UniRule"/>
</dbReference>
<dbReference type="RefSeq" id="WP_006293677.1">
    <property type="nucleotide sequence ID" value="NZ_GG770226.1"/>
</dbReference>
<dbReference type="PROSITE" id="PS50968">
    <property type="entry name" value="BIOTINYL_LIPOYL"/>
    <property type="match status" value="1"/>
</dbReference>
<comment type="function">
    <text evidence="3">The glycine cleavage system catalyzes the degradation of glycine. The H protein shuttles the methylamine group of glycine from the P protein to the T protein.</text>
</comment>
<evidence type="ECO:0000256" key="2">
    <source>
        <dbReference type="ARBA" id="ARBA00022823"/>
    </source>
</evidence>
<dbReference type="HAMAP" id="MF_00272">
    <property type="entry name" value="GcvH"/>
    <property type="match status" value="1"/>
</dbReference>
<dbReference type="InterPro" id="IPR002930">
    <property type="entry name" value="GCV_H"/>
</dbReference>
<dbReference type="SUPFAM" id="SSF51230">
    <property type="entry name" value="Single hybrid motif"/>
    <property type="match status" value="1"/>
</dbReference>
<sequence length="166" mass="18152">MNDFGLNLNNRDGEEEFDDNNRSQEDTTGSSAPVGGQNFDIPENLSYSEDHVWVDSSVSPALVGITAYAAEQLGDIVYIDFPEEGDQVRVGDEPVELESAKAISPVVIPVEGTIAYVNTAADSDPQVVTNDPYGEGWLLKINLEDDEPDLLNSEEYARAIEQQSKK</sequence>
<dbReference type="HOGENOM" id="CLU_097408_2_2_11"/>
<gene>
    <name evidence="3" type="primary">gcvH</name>
    <name evidence="7" type="ORF">HMPREF9020_01285</name>
</gene>
<evidence type="ECO:0000256" key="3">
    <source>
        <dbReference type="HAMAP-Rule" id="MF_00272"/>
    </source>
</evidence>
<dbReference type="PANTHER" id="PTHR11715:SF3">
    <property type="entry name" value="GLYCINE CLEAVAGE SYSTEM H PROTEIN-RELATED"/>
    <property type="match status" value="1"/>
</dbReference>
<dbReference type="CDD" id="cd06848">
    <property type="entry name" value="GCS_H"/>
    <property type="match status" value="1"/>
</dbReference>
<keyword evidence="8" id="KW-1185">Reference proteome</keyword>
<comment type="cofactor">
    <cofactor evidence="3">
        <name>(R)-lipoate</name>
        <dbReference type="ChEBI" id="CHEBI:83088"/>
    </cofactor>
    <text evidence="3">Binds 1 lipoyl cofactor covalently.</text>
</comment>
<comment type="similarity">
    <text evidence="1 3">Belongs to the GcvH family.</text>
</comment>
<organism evidence="7 8">
    <name type="scientific">Scardovia inopinata F0304</name>
    <dbReference type="NCBI Taxonomy" id="641146"/>
    <lineage>
        <taxon>Bacteria</taxon>
        <taxon>Bacillati</taxon>
        <taxon>Actinomycetota</taxon>
        <taxon>Actinomycetes</taxon>
        <taxon>Bifidobacteriales</taxon>
        <taxon>Bifidobacteriaceae</taxon>
        <taxon>Scardovia</taxon>
    </lineage>
</organism>
<dbReference type="InterPro" id="IPR033753">
    <property type="entry name" value="GCV_H/Fam206"/>
</dbReference>
<evidence type="ECO:0000313" key="8">
    <source>
        <dbReference type="Proteomes" id="UP000005777"/>
    </source>
</evidence>
<dbReference type="EMBL" id="ADCX01000012">
    <property type="protein sequence ID" value="EFG26204.1"/>
    <property type="molecule type" value="Genomic_DNA"/>
</dbReference>
<dbReference type="NCBIfam" id="TIGR00527">
    <property type="entry name" value="gcvH"/>
    <property type="match status" value="1"/>
</dbReference>
<feature type="modified residue" description="N6-lipoyllysine" evidence="3 4">
    <location>
        <position position="101"/>
    </location>
</feature>
<dbReference type="AlphaFoldDB" id="W5IGY1"/>
<dbReference type="InterPro" id="IPR017453">
    <property type="entry name" value="GCV_H_sub"/>
</dbReference>
<dbReference type="Gene3D" id="2.40.50.100">
    <property type="match status" value="1"/>
</dbReference>
<name>W5IGY1_SCAIO</name>
<protein>
    <recommendedName>
        <fullName evidence="3">Glycine cleavage system H protein</fullName>
    </recommendedName>
</protein>
<comment type="subunit">
    <text evidence="3">The glycine cleavage system is composed of four proteins: P, T, L and H.</text>
</comment>
<accession>W5IGY1</accession>
<comment type="caution">
    <text evidence="7">The sequence shown here is derived from an EMBL/GenBank/DDBJ whole genome shotgun (WGS) entry which is preliminary data.</text>
</comment>
<dbReference type="InterPro" id="IPR000089">
    <property type="entry name" value="Biotin_lipoyl"/>
</dbReference>
<reference evidence="7 8" key="1">
    <citation type="submission" date="2012-01" db="EMBL/GenBank/DDBJ databases">
        <title>The Genome Sequence of Scardovia inopinata F0304.</title>
        <authorList>
            <consortium name="The Broad Institute Genome Sequencing Platform"/>
            <person name="Ward D."/>
            <person name="Earl A."/>
            <person name="Feldgarden M."/>
            <person name="Gevers D."/>
            <person name="Young S."/>
            <person name="Zeng Q."/>
            <person name="Koehrsen M."/>
            <person name="Alvarado L."/>
            <person name="Berlin A.M."/>
            <person name="Borenstein D."/>
            <person name="Chapman S.B."/>
            <person name="Chen Z."/>
            <person name="Engels R."/>
            <person name="Freedman E."/>
            <person name="Gellesch M."/>
            <person name="Goldberg J."/>
            <person name="Griggs A."/>
            <person name="Gujja S."/>
            <person name="Heilman E.R."/>
            <person name="Heiman D.I."/>
            <person name="Hepburn T.A."/>
            <person name="Howarth C."/>
            <person name="Jen D."/>
            <person name="Larson L."/>
            <person name="Mehta T."/>
            <person name="Park D."/>
            <person name="Pearson M."/>
            <person name="Richards J."/>
            <person name="Roberts A."/>
            <person name="Saif S."/>
            <person name="Shea T.D."/>
            <person name="Shenoy N."/>
            <person name="Sisk P."/>
            <person name="Stolte C."/>
            <person name="Sykes S.N."/>
            <person name="Walk T."/>
            <person name="White J."/>
            <person name="Yandava C."/>
            <person name="Izard J."/>
            <person name="Baranova O.V."/>
            <person name="Blanton J.M."/>
            <person name="Tanner A.C."/>
            <person name="Dewhirst F."/>
            <person name="Haas B."/>
            <person name="Nusbaum C."/>
            <person name="Birren B."/>
        </authorList>
    </citation>
    <scope>NUCLEOTIDE SEQUENCE [LARGE SCALE GENOMIC DNA]</scope>
    <source>
        <strain evidence="7 8">F0304</strain>
    </source>
</reference>
<dbReference type="eggNOG" id="COG0509">
    <property type="taxonomic scope" value="Bacteria"/>
</dbReference>
<dbReference type="GO" id="GO:0005960">
    <property type="term" value="C:glycine cleavage complex"/>
    <property type="evidence" value="ECO:0007669"/>
    <property type="project" value="InterPro"/>
</dbReference>
<dbReference type="GO" id="GO:0009249">
    <property type="term" value="P:protein lipoylation"/>
    <property type="evidence" value="ECO:0007669"/>
    <property type="project" value="TreeGrafter"/>
</dbReference>